<keyword evidence="5" id="KW-1185">Reference proteome</keyword>
<dbReference type="InterPro" id="IPR001424">
    <property type="entry name" value="SOD_Cu_Zn_dom"/>
</dbReference>
<evidence type="ECO:0000313" key="5">
    <source>
        <dbReference type="Proteomes" id="UP000630805"/>
    </source>
</evidence>
<gene>
    <name evidence="4" type="ORF">HW561_17415</name>
</gene>
<feature type="region of interest" description="Disordered" evidence="2">
    <location>
        <begin position="120"/>
        <end position="149"/>
    </location>
</feature>
<dbReference type="Proteomes" id="UP000630805">
    <property type="component" value="Unassembled WGS sequence"/>
</dbReference>
<dbReference type="PROSITE" id="PS00087">
    <property type="entry name" value="SOD_CU_ZN_1"/>
    <property type="match status" value="1"/>
</dbReference>
<name>A0ABX2PVH2_9RHOB</name>
<evidence type="ECO:0000259" key="3">
    <source>
        <dbReference type="Pfam" id="PF00080"/>
    </source>
</evidence>
<dbReference type="InterPro" id="IPR018152">
    <property type="entry name" value="SOD_Cu/Zn_BS"/>
</dbReference>
<organism evidence="4 5">
    <name type="scientific">Ruegeria haliotis</name>
    <dbReference type="NCBI Taxonomy" id="2747601"/>
    <lineage>
        <taxon>Bacteria</taxon>
        <taxon>Pseudomonadati</taxon>
        <taxon>Pseudomonadota</taxon>
        <taxon>Alphaproteobacteria</taxon>
        <taxon>Rhodobacterales</taxon>
        <taxon>Roseobacteraceae</taxon>
        <taxon>Ruegeria</taxon>
    </lineage>
</organism>
<dbReference type="Gene3D" id="2.60.40.200">
    <property type="entry name" value="Superoxide dismutase, copper/zinc binding domain"/>
    <property type="match status" value="1"/>
</dbReference>
<feature type="domain" description="Superoxide dismutase copper/zinc binding" evidence="3">
    <location>
        <begin position="48"/>
        <end position="200"/>
    </location>
</feature>
<reference evidence="4 5" key="1">
    <citation type="submission" date="2020-06" db="EMBL/GenBank/DDBJ databases">
        <authorList>
            <person name="Cao W.R."/>
        </authorList>
    </citation>
    <scope>NUCLEOTIDE SEQUENCE [LARGE SCALE GENOMIC DNA]</scope>
    <source>
        <strain evidence="4 5">B1Z28</strain>
    </source>
</reference>
<dbReference type="SUPFAM" id="SSF49329">
    <property type="entry name" value="Cu,Zn superoxide dismutase-like"/>
    <property type="match status" value="1"/>
</dbReference>
<evidence type="ECO:0000313" key="4">
    <source>
        <dbReference type="EMBL" id="NVO57577.1"/>
    </source>
</evidence>
<sequence>MSNSSALSSFLQYAIATLLVLLAAPSSAEMVLAPVYRISTDGVHEQIGTVVAVQREASLEIRLWLDPFPPGWHAMHVHDNPDCGPAIENGVSVAGGAAGGHFDPNGAMADMVGTQHMPAVRDGKARQSSDPGEQSSNLRPLGDLPAVYTNERGTTDTRILSYRLHVGQIRGRSLILHAHPETTDDPRLPSGGGPKIACAIFPD</sequence>
<dbReference type="EMBL" id="JABXWT010000012">
    <property type="protein sequence ID" value="NVO57577.1"/>
    <property type="molecule type" value="Genomic_DNA"/>
</dbReference>
<comment type="caution">
    <text evidence="4">The sequence shown here is derived from an EMBL/GenBank/DDBJ whole genome shotgun (WGS) entry which is preliminary data.</text>
</comment>
<dbReference type="RefSeq" id="WP_176866640.1">
    <property type="nucleotide sequence ID" value="NZ_JABXWT010000012.1"/>
</dbReference>
<comment type="similarity">
    <text evidence="1">Belongs to the Cu-Zn superoxide dismutase family.</text>
</comment>
<proteinExistence type="inferred from homology"/>
<evidence type="ECO:0000256" key="2">
    <source>
        <dbReference type="SAM" id="MobiDB-lite"/>
    </source>
</evidence>
<accession>A0ABX2PVH2</accession>
<protein>
    <submittedName>
        <fullName evidence="4">Superoxide dismutase family protein</fullName>
    </submittedName>
</protein>
<feature type="compositionally biased region" description="Polar residues" evidence="2">
    <location>
        <begin position="128"/>
        <end position="138"/>
    </location>
</feature>
<dbReference type="Pfam" id="PF00080">
    <property type="entry name" value="Sod_Cu"/>
    <property type="match status" value="1"/>
</dbReference>
<dbReference type="InterPro" id="IPR036423">
    <property type="entry name" value="SOD-like_Cu/Zn_dom_sf"/>
</dbReference>
<evidence type="ECO:0000256" key="1">
    <source>
        <dbReference type="ARBA" id="ARBA00010457"/>
    </source>
</evidence>